<dbReference type="Proteomes" id="UP000299102">
    <property type="component" value="Unassembled WGS sequence"/>
</dbReference>
<name>A0A4C1WID7_EUMVA</name>
<dbReference type="EMBL" id="BGZK01000558">
    <property type="protein sequence ID" value="GBP50119.1"/>
    <property type="molecule type" value="Genomic_DNA"/>
</dbReference>
<gene>
    <name evidence="1" type="ORF">EVAR_17380_1</name>
</gene>
<keyword evidence="2" id="KW-1185">Reference proteome</keyword>
<reference evidence="1 2" key="1">
    <citation type="journal article" date="2019" name="Commun. Biol.">
        <title>The bagworm genome reveals a unique fibroin gene that provides high tensile strength.</title>
        <authorList>
            <person name="Kono N."/>
            <person name="Nakamura H."/>
            <person name="Ohtoshi R."/>
            <person name="Tomita M."/>
            <person name="Numata K."/>
            <person name="Arakawa K."/>
        </authorList>
    </citation>
    <scope>NUCLEOTIDE SEQUENCE [LARGE SCALE GENOMIC DNA]</scope>
</reference>
<evidence type="ECO:0000313" key="1">
    <source>
        <dbReference type="EMBL" id="GBP50119.1"/>
    </source>
</evidence>
<evidence type="ECO:0000313" key="2">
    <source>
        <dbReference type="Proteomes" id="UP000299102"/>
    </source>
</evidence>
<dbReference type="AlphaFoldDB" id="A0A4C1WID7"/>
<proteinExistence type="predicted"/>
<comment type="caution">
    <text evidence="1">The sequence shown here is derived from an EMBL/GenBank/DDBJ whole genome shotgun (WGS) entry which is preliminary data.</text>
</comment>
<organism evidence="1 2">
    <name type="scientific">Eumeta variegata</name>
    <name type="common">Bagworm moth</name>
    <name type="synonym">Eumeta japonica</name>
    <dbReference type="NCBI Taxonomy" id="151549"/>
    <lineage>
        <taxon>Eukaryota</taxon>
        <taxon>Metazoa</taxon>
        <taxon>Ecdysozoa</taxon>
        <taxon>Arthropoda</taxon>
        <taxon>Hexapoda</taxon>
        <taxon>Insecta</taxon>
        <taxon>Pterygota</taxon>
        <taxon>Neoptera</taxon>
        <taxon>Endopterygota</taxon>
        <taxon>Lepidoptera</taxon>
        <taxon>Glossata</taxon>
        <taxon>Ditrysia</taxon>
        <taxon>Tineoidea</taxon>
        <taxon>Psychidae</taxon>
        <taxon>Oiketicinae</taxon>
        <taxon>Eumeta</taxon>
    </lineage>
</organism>
<accession>A0A4C1WID7</accession>
<protein>
    <submittedName>
        <fullName evidence="1">Uncharacterized protein</fullName>
    </submittedName>
</protein>
<sequence length="198" mass="22298">MCPLKNFPHFPDLSDPDAKEFVEGWHEILDGEFVSHTRRRTPTFFLFPIKRLEPSDSKEIDASTTNLDRSFLYCSALSLARSLSGGNKSCAIGGLTPRHGDCVIIQVKNSKLTRYDPVYRQHPQPLGYQSLARNPVIAGHDTSRRLADVQPTEGVAAPCRPASRELGKLASEATADFNLEFSKDRDKWEDVNRKRQLE</sequence>